<name>R9RB85_9FUSO</name>
<sequence length="75" mass="8944">MKDFTLTEVAKQELIKEYGEKAVIVDEELNQLAKLLVKRKDYIKAFNNGNYKAKERYFELMKESKKIMNKINKKI</sequence>
<dbReference type="KEGG" id="fus:HMPREF0409_01100"/>
<dbReference type="HOGENOM" id="CLU_2665813_0_0_0"/>
<reference evidence="1 2" key="1">
    <citation type="submission" date="2012-07" db="EMBL/GenBank/DDBJ databases">
        <title>The Genome Sequence of Fusobacterium sp. 4_8.</title>
        <authorList>
            <consortium name="The Broad Institute Genome Sequencing Platform"/>
            <person name="Earl A."/>
            <person name="Ward D."/>
            <person name="Feldgarden M."/>
            <person name="Gevers D."/>
            <person name="Sibley C.D."/>
            <person name="White A.P."/>
            <person name="Crowley S."/>
            <person name="Surette M."/>
            <person name="Strauss J.C."/>
            <person name="Ambrose C.E."/>
            <person name="Allen-Vercoe E."/>
            <person name="Walker B."/>
            <person name="Young S.K."/>
            <person name="Zeng Q."/>
            <person name="Gargeya S."/>
            <person name="Fitzgerald M."/>
            <person name="Haas B."/>
            <person name="Abouelleil A."/>
            <person name="Alvarado L."/>
            <person name="Arachchi H.M."/>
            <person name="Berlin A.M."/>
            <person name="Chapman S.B."/>
            <person name="Goldberg J."/>
            <person name="Griggs A."/>
            <person name="Gujja S."/>
            <person name="Hansen M."/>
            <person name="Howarth C."/>
            <person name="Imamovic A."/>
            <person name="Larimer J."/>
            <person name="McCowen C."/>
            <person name="Montmayeur A."/>
            <person name="Murphy C."/>
            <person name="Neiman D."/>
            <person name="Pearson M."/>
            <person name="Priest M."/>
            <person name="Roberts A."/>
            <person name="Saif S."/>
            <person name="Shea T."/>
            <person name="Sisk P."/>
            <person name="Sykes S."/>
            <person name="Wortman J."/>
            <person name="Nusbaum C."/>
            <person name="Birren B."/>
        </authorList>
    </citation>
    <scope>NUCLEOTIDE SEQUENCE [LARGE SCALE GENOMIC DNA]</scope>
    <source>
        <strain evidence="1 2">4_8</strain>
    </source>
</reference>
<organism evidence="1 2">
    <name type="scientific">Fusobacterium animalis 4_8</name>
    <dbReference type="NCBI Taxonomy" id="469607"/>
    <lineage>
        <taxon>Bacteria</taxon>
        <taxon>Fusobacteriati</taxon>
        <taxon>Fusobacteriota</taxon>
        <taxon>Fusobacteriia</taxon>
        <taxon>Fusobacteriales</taxon>
        <taxon>Fusobacteriaceae</taxon>
        <taxon>Fusobacterium</taxon>
    </lineage>
</organism>
<protein>
    <submittedName>
        <fullName evidence="1">Uncharacterized protein</fullName>
    </submittedName>
</protein>
<dbReference type="RefSeq" id="WP_016339665.1">
    <property type="nucleotide sequence ID" value="NC_021281.1"/>
</dbReference>
<evidence type="ECO:0000313" key="2">
    <source>
        <dbReference type="Proteomes" id="UP000014361"/>
    </source>
</evidence>
<proteinExistence type="predicted"/>
<dbReference type="Proteomes" id="UP000014361">
    <property type="component" value="Chromosome"/>
</dbReference>
<evidence type="ECO:0000313" key="1">
    <source>
        <dbReference type="EMBL" id="AGM23092.1"/>
    </source>
</evidence>
<dbReference type="AlphaFoldDB" id="R9RB85"/>
<accession>R9RB85</accession>
<gene>
    <name evidence="1" type="ORF">HMPREF0409_01100</name>
</gene>
<dbReference type="EMBL" id="CP003723">
    <property type="protein sequence ID" value="AGM23092.1"/>
    <property type="molecule type" value="Genomic_DNA"/>
</dbReference>
<dbReference type="PATRIC" id="fig|469607.3.peg.637"/>